<reference evidence="2" key="1">
    <citation type="submission" date="2022-10" db="EMBL/GenBank/DDBJ databases">
        <title>Streptomyces beihaiensis sp. nov., a chitin degrading actinobacterium, isolated from shrimp pond soil.</title>
        <authorList>
            <person name="Xie J."/>
            <person name="Shen N."/>
        </authorList>
    </citation>
    <scope>NUCLEOTIDE SEQUENCE</scope>
    <source>
        <strain evidence="2">GXMU-J5</strain>
    </source>
</reference>
<accession>A0ABT3TVQ6</accession>
<keyword evidence="1" id="KW-0812">Transmembrane</keyword>
<feature type="transmembrane region" description="Helical" evidence="1">
    <location>
        <begin position="177"/>
        <end position="195"/>
    </location>
</feature>
<evidence type="ECO:0008006" key="4">
    <source>
        <dbReference type="Google" id="ProtNLM"/>
    </source>
</evidence>
<protein>
    <recommendedName>
        <fullName evidence="4">Integral membrane protein</fullName>
    </recommendedName>
</protein>
<dbReference type="EMBL" id="JAPHNL010000157">
    <property type="protein sequence ID" value="MCX3061130.1"/>
    <property type="molecule type" value="Genomic_DNA"/>
</dbReference>
<name>A0ABT3TVQ6_9ACTN</name>
<evidence type="ECO:0000313" key="3">
    <source>
        <dbReference type="Proteomes" id="UP001163064"/>
    </source>
</evidence>
<feature type="transmembrane region" description="Helical" evidence="1">
    <location>
        <begin position="235"/>
        <end position="253"/>
    </location>
</feature>
<dbReference type="RefSeq" id="WP_266600240.1">
    <property type="nucleotide sequence ID" value="NZ_JAPHNL010000157.1"/>
</dbReference>
<proteinExistence type="predicted"/>
<feature type="transmembrane region" description="Helical" evidence="1">
    <location>
        <begin position="207"/>
        <end position="229"/>
    </location>
</feature>
<feature type="transmembrane region" description="Helical" evidence="1">
    <location>
        <begin position="260"/>
        <end position="281"/>
    </location>
</feature>
<comment type="caution">
    <text evidence="2">The sequence shown here is derived from an EMBL/GenBank/DDBJ whole genome shotgun (WGS) entry which is preliminary data.</text>
</comment>
<sequence>MTEQNPPGPPRPPRTLRWALRCHPAAYRAEHEAELSAIHAEATRDAGPLGRLREALDIAGHGLRLRTGLGSDGTAGQVLAHGAPLMVAVATAGSVANLLWLFAPGDRVPSSSASSLPGLLLLANQGVRPLLWVVALAAVWTGRWSAVRALAAAATVLRLADIPLLGLAHLFPGTYTGAALNVIAALLTGAVILAAPRDLLGPCRSRGTAITGTVALTLALWAAQLVSAYQPMTGGPLVTHTFWAGVFAVALLFSRRDRALAAGLTVALLPAAVQMTASLLYPLTPAGLGALLVVLVSGSVALLRAHRRHAARPHPPGAA</sequence>
<gene>
    <name evidence="2" type="ORF">OFY01_15445</name>
</gene>
<evidence type="ECO:0000256" key="1">
    <source>
        <dbReference type="SAM" id="Phobius"/>
    </source>
</evidence>
<keyword evidence="3" id="KW-1185">Reference proteome</keyword>
<dbReference type="Proteomes" id="UP001163064">
    <property type="component" value="Unassembled WGS sequence"/>
</dbReference>
<keyword evidence="1" id="KW-0472">Membrane</keyword>
<evidence type="ECO:0000313" key="2">
    <source>
        <dbReference type="EMBL" id="MCX3061130.1"/>
    </source>
</evidence>
<organism evidence="2 3">
    <name type="scientific">Streptomyces beihaiensis</name>
    <dbReference type="NCBI Taxonomy" id="2984495"/>
    <lineage>
        <taxon>Bacteria</taxon>
        <taxon>Bacillati</taxon>
        <taxon>Actinomycetota</taxon>
        <taxon>Actinomycetes</taxon>
        <taxon>Kitasatosporales</taxon>
        <taxon>Streptomycetaceae</taxon>
        <taxon>Streptomyces</taxon>
    </lineage>
</organism>
<feature type="transmembrane region" description="Helical" evidence="1">
    <location>
        <begin position="287"/>
        <end position="305"/>
    </location>
</feature>
<keyword evidence="1" id="KW-1133">Transmembrane helix</keyword>